<dbReference type="Pfam" id="PF06738">
    <property type="entry name" value="ThrE"/>
    <property type="match status" value="1"/>
</dbReference>
<gene>
    <name evidence="10" type="ORF">DFR76_102116</name>
</gene>
<feature type="transmembrane region" description="Helical" evidence="7">
    <location>
        <begin position="416"/>
        <end position="437"/>
    </location>
</feature>
<dbReference type="InterPro" id="IPR010619">
    <property type="entry name" value="ThrE-like_N"/>
</dbReference>
<evidence type="ECO:0000259" key="9">
    <source>
        <dbReference type="Pfam" id="PF12821"/>
    </source>
</evidence>
<evidence type="ECO:0000256" key="7">
    <source>
        <dbReference type="SAM" id="Phobius"/>
    </source>
</evidence>
<dbReference type="InterPro" id="IPR024528">
    <property type="entry name" value="ThrE_2"/>
</dbReference>
<evidence type="ECO:0000256" key="2">
    <source>
        <dbReference type="ARBA" id="ARBA00022475"/>
    </source>
</evidence>
<dbReference type="GO" id="GO:0022857">
    <property type="term" value="F:transmembrane transporter activity"/>
    <property type="evidence" value="ECO:0007669"/>
    <property type="project" value="InterPro"/>
</dbReference>
<keyword evidence="5 7" id="KW-0472">Membrane</keyword>
<keyword evidence="4 7" id="KW-1133">Transmembrane helix</keyword>
<dbReference type="Pfam" id="PF12821">
    <property type="entry name" value="ThrE_2"/>
    <property type="match status" value="1"/>
</dbReference>
<comment type="subcellular location">
    <subcellularLocation>
        <location evidence="1">Cell membrane</location>
        <topology evidence="1">Multi-pass membrane protein</topology>
    </subcellularLocation>
</comment>
<proteinExistence type="inferred from homology"/>
<dbReference type="Proteomes" id="UP000254869">
    <property type="component" value="Unassembled WGS sequence"/>
</dbReference>
<keyword evidence="2" id="KW-1003">Cell membrane</keyword>
<feature type="transmembrane region" description="Helical" evidence="7">
    <location>
        <begin position="365"/>
        <end position="383"/>
    </location>
</feature>
<evidence type="ECO:0000256" key="1">
    <source>
        <dbReference type="ARBA" id="ARBA00004651"/>
    </source>
</evidence>
<feature type="transmembrane region" description="Helical" evidence="7">
    <location>
        <begin position="389"/>
        <end position="409"/>
    </location>
</feature>
<evidence type="ECO:0000256" key="6">
    <source>
        <dbReference type="ARBA" id="ARBA00034125"/>
    </source>
</evidence>
<keyword evidence="11" id="KW-1185">Reference proteome</keyword>
<reference evidence="10 11" key="1">
    <citation type="submission" date="2018-07" db="EMBL/GenBank/DDBJ databases">
        <title>Genomic Encyclopedia of Type Strains, Phase IV (KMG-IV): sequencing the most valuable type-strain genomes for metagenomic binning, comparative biology and taxonomic classification.</title>
        <authorList>
            <person name="Goeker M."/>
        </authorList>
    </citation>
    <scope>NUCLEOTIDE SEQUENCE [LARGE SCALE GENOMIC DNA]</scope>
    <source>
        <strain evidence="10 11">DSM 44290</strain>
    </source>
</reference>
<dbReference type="InterPro" id="IPR050539">
    <property type="entry name" value="ThrE_Dicarb/AminoAcid_Exp"/>
</dbReference>
<feature type="transmembrane region" description="Helical" evidence="7">
    <location>
        <begin position="232"/>
        <end position="253"/>
    </location>
</feature>
<accession>A0A370IAI0</accession>
<feature type="domain" description="Threonine/serine exporter-like N-terminal" evidence="8">
    <location>
        <begin position="77"/>
        <end position="319"/>
    </location>
</feature>
<dbReference type="GO" id="GO:0015744">
    <property type="term" value="P:succinate transport"/>
    <property type="evidence" value="ECO:0007669"/>
    <property type="project" value="TreeGrafter"/>
</dbReference>
<dbReference type="PANTHER" id="PTHR34390">
    <property type="entry name" value="UPF0442 PROTEIN YJJB-RELATED"/>
    <property type="match status" value="1"/>
</dbReference>
<feature type="transmembrane region" description="Helical" evidence="7">
    <location>
        <begin position="300"/>
        <end position="320"/>
    </location>
</feature>
<feature type="transmembrane region" description="Helical" evidence="7">
    <location>
        <begin position="452"/>
        <end position="473"/>
    </location>
</feature>
<evidence type="ECO:0000256" key="3">
    <source>
        <dbReference type="ARBA" id="ARBA00022692"/>
    </source>
</evidence>
<name>A0A370IAI0_9NOCA</name>
<keyword evidence="3 7" id="KW-0812">Transmembrane</keyword>
<dbReference type="EMBL" id="QQBC01000002">
    <property type="protein sequence ID" value="RDI67717.1"/>
    <property type="molecule type" value="Genomic_DNA"/>
</dbReference>
<evidence type="ECO:0000313" key="11">
    <source>
        <dbReference type="Proteomes" id="UP000254869"/>
    </source>
</evidence>
<evidence type="ECO:0000256" key="4">
    <source>
        <dbReference type="ARBA" id="ARBA00022989"/>
    </source>
</evidence>
<organism evidence="10 11">
    <name type="scientific">Nocardia pseudobrasiliensis</name>
    <dbReference type="NCBI Taxonomy" id="45979"/>
    <lineage>
        <taxon>Bacteria</taxon>
        <taxon>Bacillati</taxon>
        <taxon>Actinomycetota</taxon>
        <taxon>Actinomycetes</taxon>
        <taxon>Mycobacteriales</taxon>
        <taxon>Nocardiaceae</taxon>
        <taxon>Nocardia</taxon>
    </lineage>
</organism>
<dbReference type="PANTHER" id="PTHR34390:SF2">
    <property type="entry name" value="SUCCINATE TRANSPORTER SUBUNIT YJJP-RELATED"/>
    <property type="match status" value="1"/>
</dbReference>
<dbReference type="STRING" id="1210086.GCA_001613105_06166"/>
<comment type="caution">
    <text evidence="10">The sequence shown here is derived from an EMBL/GenBank/DDBJ whole genome shotgun (WGS) entry which is preliminary data.</text>
</comment>
<evidence type="ECO:0000256" key="5">
    <source>
        <dbReference type="ARBA" id="ARBA00023136"/>
    </source>
</evidence>
<feature type="transmembrane region" description="Helical" evidence="7">
    <location>
        <begin position="340"/>
        <end position="358"/>
    </location>
</feature>
<sequence length="498" mass="52135">MRSLLLLRGMSDEVQTQPIQVLPVPEQQNRVRQVLGRVVDRLVAERQATVDAVVPAPTPLQPVDLTDDARVTQVLELAERVGDVVLASGTSVMDTTNHVEFIASTYGLSQCDIDVTYNAIRISADRGPSLPPASTMRVVNHRSLDFTRLAAVDRLTRRIRREVVPPEDAQQALEAITTAPHPYNRWVATFGWSLLAAAIGFLVGGGVLVAAVSSIATALIDRTNRALNRRGLPFFFQAIAGGAIATAPAILLATFAGRLEANPSLIVAAGITVLLSGLQLVGAVEDAITGAPITAAARMLEVLMMTAGIIAGVALALRLAEPLHAVSPTIDMQSSSDITNLPLKVTAGAVASLAFALACYAERRALAAAGLSGAVATVCYLVTQHANFGPVVASGAAATVVGLAGGLMARRALTPPLVVAMAGITPLLPGLTVYRGLQALLASEPLMGLSKLFAAFAIGCALAAGVVLGEWFARFLRRPRLLLRFQGIRRPTMAGPDS</sequence>
<feature type="transmembrane region" description="Helical" evidence="7">
    <location>
        <begin position="190"/>
        <end position="220"/>
    </location>
</feature>
<evidence type="ECO:0000313" key="10">
    <source>
        <dbReference type="EMBL" id="RDI67717.1"/>
    </source>
</evidence>
<feature type="domain" description="Threonine/Serine exporter ThrE" evidence="9">
    <location>
        <begin position="347"/>
        <end position="470"/>
    </location>
</feature>
<dbReference type="AlphaFoldDB" id="A0A370IAI0"/>
<comment type="similarity">
    <text evidence="6">Belongs to the ThrE exporter (TC 2.A.79) family.</text>
</comment>
<protein>
    <submittedName>
        <fullName evidence="10">Uncharacterized membrane protein YjjP (DUF1212 family)</fullName>
    </submittedName>
</protein>
<evidence type="ECO:0000259" key="8">
    <source>
        <dbReference type="Pfam" id="PF06738"/>
    </source>
</evidence>
<dbReference type="GO" id="GO:0005886">
    <property type="term" value="C:plasma membrane"/>
    <property type="evidence" value="ECO:0007669"/>
    <property type="project" value="UniProtKB-SubCell"/>
</dbReference>
<feature type="transmembrane region" description="Helical" evidence="7">
    <location>
        <begin position="265"/>
        <end position="288"/>
    </location>
</feature>